<dbReference type="GO" id="GO:0005829">
    <property type="term" value="C:cytosol"/>
    <property type="evidence" value="ECO:0007669"/>
    <property type="project" value="TreeGrafter"/>
</dbReference>
<proteinExistence type="inferred from homology"/>
<dbReference type="Gene3D" id="1.10.150.240">
    <property type="entry name" value="Putative phosphatase, domain 2"/>
    <property type="match status" value="1"/>
</dbReference>
<dbReference type="SFLD" id="SFLDG01129">
    <property type="entry name" value="C1.5:_HAD__Beta-PGM__Phosphata"/>
    <property type="match status" value="1"/>
</dbReference>
<dbReference type="InterPro" id="IPR023198">
    <property type="entry name" value="PGP-like_dom2"/>
</dbReference>
<name>A0A0C1TPA5_9BACT</name>
<evidence type="ECO:0000256" key="4">
    <source>
        <dbReference type="ARBA" id="ARBA00013078"/>
    </source>
</evidence>
<gene>
    <name evidence="5" type="ORF">SE37_00250</name>
</gene>
<dbReference type="Gene3D" id="3.40.50.1000">
    <property type="entry name" value="HAD superfamily/HAD-like"/>
    <property type="match status" value="1"/>
</dbReference>
<protein>
    <recommendedName>
        <fullName evidence="4">phosphoglycolate phosphatase</fullName>
        <ecNumber evidence="4">3.1.3.18</ecNumber>
    </recommendedName>
</protein>
<dbReference type="InterPro" id="IPR050155">
    <property type="entry name" value="HAD-like_hydrolase_sf"/>
</dbReference>
<dbReference type="Proteomes" id="UP000031433">
    <property type="component" value="Unassembled WGS sequence"/>
</dbReference>
<comment type="pathway">
    <text evidence="2">Organic acid metabolism; glycolate biosynthesis; glycolate from 2-phosphoglycolate: step 1/1.</text>
</comment>
<keyword evidence="6" id="KW-1185">Reference proteome</keyword>
<dbReference type="PANTHER" id="PTHR43434">
    <property type="entry name" value="PHOSPHOGLYCOLATE PHOSPHATASE"/>
    <property type="match status" value="1"/>
</dbReference>
<dbReference type="Pfam" id="PF00702">
    <property type="entry name" value="Hydrolase"/>
    <property type="match status" value="1"/>
</dbReference>
<dbReference type="InterPro" id="IPR036412">
    <property type="entry name" value="HAD-like_sf"/>
</dbReference>
<evidence type="ECO:0000256" key="1">
    <source>
        <dbReference type="ARBA" id="ARBA00000830"/>
    </source>
</evidence>
<reference evidence="5 6" key="1">
    <citation type="submission" date="2015-01" db="EMBL/GenBank/DDBJ databases">
        <title>Genome sequence of the anaerobic bacterium Geobacter soli GSS01, a dissimilatory Fe(III) reducer from soil.</title>
        <authorList>
            <person name="Yang G."/>
            <person name="Zhou S."/>
        </authorList>
    </citation>
    <scope>NUCLEOTIDE SEQUENCE [LARGE SCALE GENOMIC DNA]</scope>
    <source>
        <strain evidence="5 6">GSS01</strain>
    </source>
</reference>
<keyword evidence="5" id="KW-0378">Hydrolase</keyword>
<comment type="caution">
    <text evidence="5">The sequence shown here is derived from an EMBL/GenBank/DDBJ whole genome shotgun (WGS) entry which is preliminary data.</text>
</comment>
<dbReference type="InterPro" id="IPR023214">
    <property type="entry name" value="HAD_sf"/>
</dbReference>
<dbReference type="GO" id="GO:0006281">
    <property type="term" value="P:DNA repair"/>
    <property type="evidence" value="ECO:0007669"/>
    <property type="project" value="TreeGrafter"/>
</dbReference>
<dbReference type="SUPFAM" id="SSF56784">
    <property type="entry name" value="HAD-like"/>
    <property type="match status" value="1"/>
</dbReference>
<dbReference type="PANTHER" id="PTHR43434:SF1">
    <property type="entry name" value="PHOSPHOGLYCOLATE PHOSPHATASE"/>
    <property type="match status" value="1"/>
</dbReference>
<evidence type="ECO:0000313" key="5">
    <source>
        <dbReference type="EMBL" id="KIE41173.1"/>
    </source>
</evidence>
<comment type="similarity">
    <text evidence="3">Belongs to the HAD-like hydrolase superfamily. CbbY/CbbZ/Gph/YieH family.</text>
</comment>
<evidence type="ECO:0000313" key="6">
    <source>
        <dbReference type="Proteomes" id="UP000031433"/>
    </source>
</evidence>
<organism evidence="5 6">
    <name type="scientific">Geobacter soli</name>
    <dbReference type="NCBI Taxonomy" id="1510391"/>
    <lineage>
        <taxon>Bacteria</taxon>
        <taxon>Pseudomonadati</taxon>
        <taxon>Thermodesulfobacteriota</taxon>
        <taxon>Desulfuromonadia</taxon>
        <taxon>Geobacterales</taxon>
        <taxon>Geobacteraceae</taxon>
        <taxon>Geobacter</taxon>
    </lineage>
</organism>
<evidence type="ECO:0000256" key="3">
    <source>
        <dbReference type="ARBA" id="ARBA00006171"/>
    </source>
</evidence>
<dbReference type="EMBL" id="JXBL01000001">
    <property type="protein sequence ID" value="KIE41173.1"/>
    <property type="molecule type" value="Genomic_DNA"/>
</dbReference>
<dbReference type="RefSeq" id="WP_039642686.1">
    <property type="nucleotide sequence ID" value="NZ_JXBL01000001.1"/>
</dbReference>
<dbReference type="AlphaFoldDB" id="A0A0C1TPA5"/>
<dbReference type="SFLD" id="SFLDS00003">
    <property type="entry name" value="Haloacid_Dehalogenase"/>
    <property type="match status" value="1"/>
</dbReference>
<sequence>MLTGIDAIVFDLDGTLYQSESLGVQIAACADRYLADLLRVSPEEAGEIVRRVRRELTARFGREASLSDACRELGGDLRELHRRFAAEVAPEPHLRRDSRVVQFLRTLGASRELYLYTNNNRALSGRIMDAIGVTGLFRRVVTIEDNWRPKPDLQALDALFADIGRKPSECLFVGDRYDIDLRLPAELGCSVYLSRTVDELLGLTLPLSEGPQ</sequence>
<dbReference type="EC" id="3.1.3.18" evidence="4"/>
<dbReference type="GO" id="GO:0008967">
    <property type="term" value="F:phosphoglycolate phosphatase activity"/>
    <property type="evidence" value="ECO:0007669"/>
    <property type="project" value="UniProtKB-EC"/>
</dbReference>
<accession>A0A0C1TPA5</accession>
<comment type="catalytic activity">
    <reaction evidence="1">
        <text>2-phosphoglycolate + H2O = glycolate + phosphate</text>
        <dbReference type="Rhea" id="RHEA:14369"/>
        <dbReference type="ChEBI" id="CHEBI:15377"/>
        <dbReference type="ChEBI" id="CHEBI:29805"/>
        <dbReference type="ChEBI" id="CHEBI:43474"/>
        <dbReference type="ChEBI" id="CHEBI:58033"/>
        <dbReference type="EC" id="3.1.3.18"/>
    </reaction>
</comment>
<evidence type="ECO:0000256" key="2">
    <source>
        <dbReference type="ARBA" id="ARBA00004818"/>
    </source>
</evidence>